<dbReference type="Gene3D" id="1.10.287.1060">
    <property type="entry name" value="ESAT-6-like"/>
    <property type="match status" value="1"/>
</dbReference>
<dbReference type="InterPro" id="IPR036689">
    <property type="entry name" value="ESAT-6-like_sf"/>
</dbReference>
<dbReference type="SUPFAM" id="SSF140453">
    <property type="entry name" value="EsxAB dimer-like"/>
    <property type="match status" value="1"/>
</dbReference>
<dbReference type="Proteomes" id="UP000424490">
    <property type="component" value="Chromosome"/>
</dbReference>
<evidence type="ECO:0000313" key="2">
    <source>
        <dbReference type="Proteomes" id="UP000424490"/>
    </source>
</evidence>
<evidence type="ECO:0000313" key="1">
    <source>
        <dbReference type="EMBL" id="QGS10418.1"/>
    </source>
</evidence>
<proteinExistence type="predicted"/>
<dbReference type="EMBL" id="CP046315">
    <property type="protein sequence ID" value="QGS10418.1"/>
    <property type="molecule type" value="Genomic_DNA"/>
</dbReference>
<organism evidence="1 2">
    <name type="scientific">Schaalia odontolytica</name>
    <dbReference type="NCBI Taxonomy" id="1660"/>
    <lineage>
        <taxon>Bacteria</taxon>
        <taxon>Bacillati</taxon>
        <taxon>Actinomycetota</taxon>
        <taxon>Actinomycetes</taxon>
        <taxon>Actinomycetales</taxon>
        <taxon>Actinomycetaceae</taxon>
        <taxon>Schaalia</taxon>
    </lineage>
</organism>
<name>A0A857A884_9ACTO</name>
<dbReference type="InterPro" id="IPR010310">
    <property type="entry name" value="T7SS_ESAT-6-like"/>
</dbReference>
<dbReference type="Pfam" id="PF06013">
    <property type="entry name" value="WXG100"/>
    <property type="match status" value="1"/>
</dbReference>
<accession>A0A857A884</accession>
<dbReference type="NCBIfam" id="TIGR03930">
    <property type="entry name" value="WXG100_ESAT6"/>
    <property type="match status" value="1"/>
</dbReference>
<sequence>MRVASMSTDPPGVPQRSDIMTAYAVDAEQIAAASAQACTTASTIRTEVDTMMAQLLALQDTWTGGAQVNFQATITQWQGIQAQTHDALDAISSQMQVAASTYADAETHSASLFAGV</sequence>
<dbReference type="AlphaFoldDB" id="A0A857A884"/>
<gene>
    <name evidence="1" type="ORF">FOC40_02705</name>
</gene>
<protein>
    <submittedName>
        <fullName evidence="1">WXG100 family type VII secretion target</fullName>
    </submittedName>
</protein>
<reference evidence="1 2" key="1">
    <citation type="submission" date="2019-11" db="EMBL/GenBank/DDBJ databases">
        <title>FDA dAtabase for Regulatory Grade micrObial Sequences (FDA-ARGOS): Supporting development and validation of Infectious Disease Dx tests.</title>
        <authorList>
            <person name="Stonesifer R."/>
            <person name="Tallon L."/>
            <person name="Sadzewicz L."/>
            <person name="Vavikolanu K."/>
            <person name="Mehta A."/>
            <person name="Aluvathingal J."/>
            <person name="Nadendla S."/>
            <person name="Myers T."/>
            <person name="Yan Y."/>
            <person name="Sichtig H."/>
        </authorList>
    </citation>
    <scope>NUCLEOTIDE SEQUENCE [LARGE SCALE GENOMIC DNA]</scope>
    <source>
        <strain evidence="1 2">FDAARGOS_732</strain>
    </source>
</reference>